<dbReference type="InterPro" id="IPR000210">
    <property type="entry name" value="BTB/POZ_dom"/>
</dbReference>
<dbReference type="InterPro" id="IPR011333">
    <property type="entry name" value="SKP1/BTB/POZ_sf"/>
</dbReference>
<accession>A0AAD7XIW0</accession>
<sequence length="373" mass="41824">MAALASHLGQAKTEGMFSDVEVVAEGFGWEARQAAHRVVLAQADYFRARLERWSGDVVGAHFDDRAATRGGFEDVLEWLYTATWPPQDRWVARLSVASFIAARRAVDECAAALARPPPVGPREALRRALEARDAARTYDLPGLGVAAGCLMRTSIALAVLLGAQISEFLGRVSSEEMKKLLGIDTTFHAEAWFPNEQSRKRVVDAWVAANRAPLAAPRPDALRFGFAFDASKLATLDRGDWLEESVHESHLSDTPLGCYEHFVPELRRETALRLRLCNGHITANFVVHRDNRPLRANLHLALRFFKLDGATVFLDPNLKFHHVYYDSSSHYIPRGLFKHHVSSDLTCFPRTHLPNYHHFGRLFVALTLTMHLN</sequence>
<dbReference type="Pfam" id="PF00651">
    <property type="entry name" value="BTB"/>
    <property type="match status" value="1"/>
</dbReference>
<comment type="caution">
    <text evidence="2">The sequence shown here is derived from an EMBL/GenBank/DDBJ whole genome shotgun (WGS) entry which is preliminary data.</text>
</comment>
<dbReference type="SUPFAM" id="SSF54695">
    <property type="entry name" value="POZ domain"/>
    <property type="match status" value="1"/>
</dbReference>
<evidence type="ECO:0000313" key="2">
    <source>
        <dbReference type="EMBL" id="KAJ8601048.1"/>
    </source>
</evidence>
<evidence type="ECO:0000313" key="3">
    <source>
        <dbReference type="Proteomes" id="UP001230188"/>
    </source>
</evidence>
<keyword evidence="3" id="KW-1185">Reference proteome</keyword>
<dbReference type="Gene3D" id="3.30.710.10">
    <property type="entry name" value="Potassium Channel Kv1.1, Chain A"/>
    <property type="match status" value="1"/>
</dbReference>
<feature type="domain" description="BTB" evidence="1">
    <location>
        <begin position="18"/>
        <end position="81"/>
    </location>
</feature>
<gene>
    <name evidence="2" type="ORF">CTAYLR_004500</name>
</gene>
<dbReference type="PROSITE" id="PS50097">
    <property type="entry name" value="BTB"/>
    <property type="match status" value="1"/>
</dbReference>
<dbReference type="EMBL" id="JAQMWT010000456">
    <property type="protein sequence ID" value="KAJ8601048.1"/>
    <property type="molecule type" value="Genomic_DNA"/>
</dbReference>
<proteinExistence type="predicted"/>
<evidence type="ECO:0000259" key="1">
    <source>
        <dbReference type="PROSITE" id="PS50097"/>
    </source>
</evidence>
<protein>
    <recommendedName>
        <fullName evidence="1">BTB domain-containing protein</fullName>
    </recommendedName>
</protein>
<name>A0AAD7XIW0_9STRA</name>
<organism evidence="2 3">
    <name type="scientific">Chrysophaeum taylorii</name>
    <dbReference type="NCBI Taxonomy" id="2483200"/>
    <lineage>
        <taxon>Eukaryota</taxon>
        <taxon>Sar</taxon>
        <taxon>Stramenopiles</taxon>
        <taxon>Ochrophyta</taxon>
        <taxon>Pelagophyceae</taxon>
        <taxon>Pelagomonadales</taxon>
        <taxon>Pelagomonadaceae</taxon>
        <taxon>Chrysophaeum</taxon>
    </lineage>
</organism>
<dbReference type="CDD" id="cd18186">
    <property type="entry name" value="BTB_POZ_ZBTB_KLHL-like"/>
    <property type="match status" value="1"/>
</dbReference>
<dbReference type="AlphaFoldDB" id="A0AAD7XIW0"/>
<reference evidence="2" key="1">
    <citation type="submission" date="2023-01" db="EMBL/GenBank/DDBJ databases">
        <title>Metagenome sequencing of chrysophaentin producing Chrysophaeum taylorii.</title>
        <authorList>
            <person name="Davison J."/>
            <person name="Bewley C."/>
        </authorList>
    </citation>
    <scope>NUCLEOTIDE SEQUENCE</scope>
    <source>
        <strain evidence="2">NIES-1699</strain>
    </source>
</reference>
<dbReference type="Proteomes" id="UP001230188">
    <property type="component" value="Unassembled WGS sequence"/>
</dbReference>